<evidence type="ECO:0000259" key="2">
    <source>
        <dbReference type="Pfam" id="PF04200"/>
    </source>
</evidence>
<feature type="domain" description="Lipoprotein-associated type-17" evidence="2">
    <location>
        <begin position="609"/>
        <end position="707"/>
    </location>
</feature>
<evidence type="ECO:0000313" key="4">
    <source>
        <dbReference type="Proteomes" id="UP000028523"/>
    </source>
</evidence>
<dbReference type="Pfam" id="PF04200">
    <property type="entry name" value="Lipoprotein_17"/>
    <property type="match status" value="3"/>
</dbReference>
<feature type="domain" description="Lipoprotein-associated type-17" evidence="2">
    <location>
        <begin position="497"/>
        <end position="589"/>
    </location>
</feature>
<organism evidence="3 4">
    <name type="scientific">Malacoplasma iowae DK-CPA</name>
    <dbReference type="NCBI Taxonomy" id="1394179"/>
    <lineage>
        <taxon>Bacteria</taxon>
        <taxon>Bacillati</taxon>
        <taxon>Mycoplasmatota</taxon>
        <taxon>Mycoplasmoidales</taxon>
        <taxon>Mycoplasmoidaceae</taxon>
        <taxon>Malacoplasma</taxon>
    </lineage>
</organism>
<name>A0A084U3C4_MALIO</name>
<keyword evidence="1" id="KW-0812">Transmembrane</keyword>
<dbReference type="RefSeq" id="WP_036452121.1">
    <property type="nucleotide sequence ID" value="NZ_AWQU01000082.1"/>
</dbReference>
<keyword evidence="4" id="KW-1185">Reference proteome</keyword>
<keyword evidence="1" id="KW-0472">Membrane</keyword>
<dbReference type="AlphaFoldDB" id="A0A084U3C4"/>
<protein>
    <recommendedName>
        <fullName evidence="2">Lipoprotein-associated type-17 domain-containing protein</fullName>
    </recommendedName>
</protein>
<dbReference type="Proteomes" id="UP000028523">
    <property type="component" value="Unassembled WGS sequence"/>
</dbReference>
<dbReference type="InterPro" id="IPR007326">
    <property type="entry name" value="Lipoprotein-assoc_dom"/>
</dbReference>
<keyword evidence="1" id="KW-1133">Transmembrane helix</keyword>
<proteinExistence type="predicted"/>
<dbReference type="EMBL" id="AWQU01000082">
    <property type="protein sequence ID" value="KFB07460.1"/>
    <property type="molecule type" value="Genomic_DNA"/>
</dbReference>
<sequence length="1127" mass="126854">MRIKKKKILSTLLLSGILIMPTFFSIGSNVDYVNSNSFQKNAKVVNNDEVKANEVVPTFGQDNKNQSNITPNGILSINNNVINLTLYNNITAWSFDIMKSDFMLNLNSKKTKPSSISNVGIKYNTYTRNTVFVYGVGHYPTENDKNKADELVPFLFQINLSTGTPYLLNNSYPSSIITSTNYPNALKNSIDWVVLNQNDGTFFVFSKSQDSAQKTITKFSSINYSSVNIDSSNLNTLLNGNKLINVSNLYGNYFAISTISNQQPVNGNQDVDFYIFDFNLTQLTEKQTINSTKSVENAIAEPITFTSSNNSIITIVLPFVTDGFTNDLELAKKLNIFRFSPNESDSSNNGKKKIEKASIDIGKSEDTNNGGTSSNQYAYAYRVDQKNKRLFVTTIDNNSQKLYCYNFDQNTGKYSSVYEIANFTNGVTAKANEKKINNFFIVNDANVDTNSYIIREELTFSNNEPASLTNVDYYSGKITVNSNATLTDISKLDSYSFKSIEKAIKENELEKHLPSDLKENDLVKMVQLVNSKGEEIKGVTKNLSKSSPVTYNDVSGTISVVIEYKVSNWWNNKTSISFTIPITASGFYTRDSLSFKLVKNANDNSQKWNEITALKSKLPSKITKQDIMKSFYIAGSNLKIEENHINISSAQKTDQQKEDTSNQNAPIQVIANDDDGTLLINYNLTSISSSNMPVDNIIGSYKYSGFLRTGGWDKVTLNTNIFNSLKKNKLAYQITKKDIINSLNLNSYYSRNESDWELTVDNADQSTTEFKENIINGKMSFTIKYKATENGVPETIPAENYTISVGKEKDTTSGSGFMTLEEYVGEKITLDTTRMNELTSSMTTENISKNINNLISDYSTAKNNWVDVSSQFNFTMNNEQSTDNKLIYSVNPKDEMFTNINVVLSDGNTTKLKLDKDFQDKLLKKRPNLFKELEKVDVNANITVYNWNYGVSNSLNTIAYKDLYNDSSPQNINYNYVLPSSFVDSFPTDQELGKIQFQKSFNLLKEFSKTNEQGQIDKSDVTYYEIKYIQLIPDNENGIVIVNYTVEYPNIKNSSGFTVTINPQMIISGFKTTGQIKSDFNTILLSVVISLIVLALFTIIVMRVKRNKFVNASKTKGIKYSKIKRAK</sequence>
<reference evidence="3 4" key="1">
    <citation type="journal article" date="2014" name="PLoS ONE">
        <title>Reduction of Hydrogen Peroxide Accumulation and Toxicity by a Catalase from Mycoplasma iowae.</title>
        <authorList>
            <person name="Pritchard R.E."/>
            <person name="Prassinos A.J."/>
            <person name="Osborne J.D."/>
            <person name="Raviv Z."/>
            <person name="Balish M.F."/>
        </authorList>
    </citation>
    <scope>NUCLEOTIDE SEQUENCE [LARGE SCALE GENOMIC DNA]</scope>
    <source>
        <strain evidence="3 4">DK-CPA</strain>
    </source>
</reference>
<evidence type="ECO:0000256" key="1">
    <source>
        <dbReference type="SAM" id="Phobius"/>
    </source>
</evidence>
<gene>
    <name evidence="3" type="ORF">P271_297</name>
</gene>
<accession>A0A084U3C4</accession>
<evidence type="ECO:0000313" key="3">
    <source>
        <dbReference type="EMBL" id="KFB07460.1"/>
    </source>
</evidence>
<feature type="domain" description="Lipoprotein-associated type-17" evidence="2">
    <location>
        <begin position="717"/>
        <end position="801"/>
    </location>
</feature>
<feature type="transmembrane region" description="Helical" evidence="1">
    <location>
        <begin position="1083"/>
        <end position="1104"/>
    </location>
</feature>
<comment type="caution">
    <text evidence="3">The sequence shown here is derived from an EMBL/GenBank/DDBJ whole genome shotgun (WGS) entry which is preliminary data.</text>
</comment>